<evidence type="ECO:0000313" key="2">
    <source>
        <dbReference type="EMBL" id="MBE8715702.1"/>
    </source>
</evidence>
<keyword evidence="3" id="KW-1185">Reference proteome</keyword>
<dbReference type="EMBL" id="PRDL01000001">
    <property type="protein sequence ID" value="MBE8715702.1"/>
    <property type="molecule type" value="Genomic_DNA"/>
</dbReference>
<dbReference type="InterPro" id="IPR014966">
    <property type="entry name" value="FRG-dom"/>
</dbReference>
<sequence length="335" mass="37978">MSNPNLIVIRSFADYVSAVSKINATENDSAWFRGQSSANHRLVPSALRNLVPLTSAYGRPLRGNEILTANGYTQTGVSPERMLDDFKRRALPFLDYSPKNDFEWLFLMQHHGVPTRLLDWTTNALVALYFAVSSLRADVVTSNQENLYNDADEELQEFDSNSAAVYAMNPNKVNRALHGEIWEVVDIAHDFETWKPYSRPTQLDSDGLDTYPPLCITTPQFSPRIRAQSGLFSIHGTNTEPLDIYNDVRPLLTKILIPFENAIAIQKELRQFGISESFIYPGLDGVAKDVKADEERRHEWARKDYLTKLESKSAKIAGLGFKKKQPKISKDRKPK</sequence>
<dbReference type="Pfam" id="PF08867">
    <property type="entry name" value="FRG"/>
    <property type="match status" value="1"/>
</dbReference>
<dbReference type="Proteomes" id="UP000652567">
    <property type="component" value="Unassembled WGS sequence"/>
</dbReference>
<protein>
    <submittedName>
        <fullName evidence="2">FRG domain-containing protein</fullName>
    </submittedName>
</protein>
<proteinExistence type="predicted"/>
<reference evidence="2" key="1">
    <citation type="submission" date="2018-07" db="EMBL/GenBank/DDBJ databases">
        <title>Genome assembly of strain Ka43.</title>
        <authorList>
            <person name="Kukolya J."/>
            <person name="Nagy I."/>
            <person name="Horvath B."/>
            <person name="Toth A."/>
        </authorList>
    </citation>
    <scope>NUCLEOTIDE SEQUENCE</scope>
    <source>
        <strain evidence="2">KB43</strain>
    </source>
</reference>
<name>A0A928UZU3_9GAMM</name>
<organism evidence="2 3">
    <name type="scientific">Cellvibrio polysaccharolyticus</name>
    <dbReference type="NCBI Taxonomy" id="2082724"/>
    <lineage>
        <taxon>Bacteria</taxon>
        <taxon>Pseudomonadati</taxon>
        <taxon>Pseudomonadota</taxon>
        <taxon>Gammaproteobacteria</taxon>
        <taxon>Cellvibrionales</taxon>
        <taxon>Cellvibrionaceae</taxon>
        <taxon>Cellvibrio</taxon>
    </lineage>
</organism>
<evidence type="ECO:0000259" key="1">
    <source>
        <dbReference type="SMART" id="SM00901"/>
    </source>
</evidence>
<dbReference type="SMART" id="SM00901">
    <property type="entry name" value="FRG"/>
    <property type="match status" value="1"/>
</dbReference>
<accession>A0A928UZU3</accession>
<evidence type="ECO:0000313" key="3">
    <source>
        <dbReference type="Proteomes" id="UP000652567"/>
    </source>
</evidence>
<gene>
    <name evidence="2" type="ORF">C4F51_00690</name>
</gene>
<dbReference type="RefSeq" id="WP_193906239.1">
    <property type="nucleotide sequence ID" value="NZ_PRDL01000001.1"/>
</dbReference>
<dbReference type="AlphaFoldDB" id="A0A928UZU3"/>
<feature type="domain" description="FRG" evidence="1">
    <location>
        <begin position="26"/>
        <end position="141"/>
    </location>
</feature>
<comment type="caution">
    <text evidence="2">The sequence shown here is derived from an EMBL/GenBank/DDBJ whole genome shotgun (WGS) entry which is preliminary data.</text>
</comment>